<dbReference type="InterPro" id="IPR001303">
    <property type="entry name" value="Aldolase_II/adducin_N"/>
</dbReference>
<dbReference type="Gene3D" id="3.40.225.10">
    <property type="entry name" value="Class II aldolase/adducin N-terminal domain"/>
    <property type="match status" value="1"/>
</dbReference>
<dbReference type="InterPro" id="IPR050197">
    <property type="entry name" value="Aldolase_class_II_sugar_metab"/>
</dbReference>
<dbReference type="SUPFAM" id="SSF53639">
    <property type="entry name" value="AraD/HMP-PK domain-like"/>
    <property type="match status" value="1"/>
</dbReference>
<gene>
    <name evidence="4" type="ORF">BZL30_7954</name>
</gene>
<dbReference type="GO" id="GO:0019323">
    <property type="term" value="P:pentose catabolic process"/>
    <property type="evidence" value="ECO:0007669"/>
    <property type="project" value="TreeGrafter"/>
</dbReference>
<keyword evidence="1" id="KW-0479">Metal-binding</keyword>
<dbReference type="GO" id="GO:0046872">
    <property type="term" value="F:metal ion binding"/>
    <property type="evidence" value="ECO:0007669"/>
    <property type="project" value="UniProtKB-KW"/>
</dbReference>
<dbReference type="PANTHER" id="PTHR22789:SF0">
    <property type="entry name" value="3-OXO-TETRONATE 4-PHOSPHATE DECARBOXYLASE-RELATED"/>
    <property type="match status" value="1"/>
</dbReference>
<dbReference type="PANTHER" id="PTHR22789">
    <property type="entry name" value="FUCULOSE PHOSPHATE ALDOLASE"/>
    <property type="match status" value="1"/>
</dbReference>
<evidence type="ECO:0000313" key="4">
    <source>
        <dbReference type="EMBL" id="OOK67313.1"/>
    </source>
</evidence>
<organism evidence="4 5">
    <name type="scientific">Mycobacterium kansasii</name>
    <dbReference type="NCBI Taxonomy" id="1768"/>
    <lineage>
        <taxon>Bacteria</taxon>
        <taxon>Bacillati</taxon>
        <taxon>Actinomycetota</taxon>
        <taxon>Actinomycetes</taxon>
        <taxon>Mycobacteriales</taxon>
        <taxon>Mycobacteriaceae</taxon>
        <taxon>Mycobacterium</taxon>
    </lineage>
</organism>
<dbReference type="GO" id="GO:0005829">
    <property type="term" value="C:cytosol"/>
    <property type="evidence" value="ECO:0007669"/>
    <property type="project" value="TreeGrafter"/>
</dbReference>
<dbReference type="AlphaFoldDB" id="A0A1V3WK10"/>
<evidence type="ECO:0000259" key="3">
    <source>
        <dbReference type="Pfam" id="PF00596"/>
    </source>
</evidence>
<comment type="caution">
    <text evidence="4">The sequence shown here is derived from an EMBL/GenBank/DDBJ whole genome shotgun (WGS) entry which is preliminary data.</text>
</comment>
<evidence type="ECO:0000313" key="5">
    <source>
        <dbReference type="Proteomes" id="UP000189229"/>
    </source>
</evidence>
<accession>A0A1V3WK10</accession>
<dbReference type="InterPro" id="IPR036409">
    <property type="entry name" value="Aldolase_II/adducin_N_sf"/>
</dbReference>
<proteinExistence type="predicted"/>
<name>A0A1V3WK10_MYCKA</name>
<protein>
    <submittedName>
        <fullName evidence="4">Class II Aldolase and Adducin N-terminal domain protein</fullName>
    </submittedName>
</protein>
<dbReference type="GO" id="GO:0016832">
    <property type="term" value="F:aldehyde-lyase activity"/>
    <property type="evidence" value="ECO:0007669"/>
    <property type="project" value="TreeGrafter"/>
</dbReference>
<reference evidence="4 5" key="1">
    <citation type="submission" date="2017-02" db="EMBL/GenBank/DDBJ databases">
        <title>Complete genome sequences of Mycobacterium kansasii strains isolated from rhesus macaques.</title>
        <authorList>
            <person name="Panda A."/>
            <person name="Nagaraj S."/>
            <person name="Zhao X."/>
            <person name="Tettelin H."/>
            <person name="Detolla L.J."/>
        </authorList>
    </citation>
    <scope>NUCLEOTIDE SEQUENCE [LARGE SCALE GENOMIC DNA]</scope>
    <source>
        <strain evidence="4 5">11-3813</strain>
    </source>
</reference>
<keyword evidence="2" id="KW-0456">Lyase</keyword>
<dbReference type="Proteomes" id="UP000189229">
    <property type="component" value="Unassembled WGS sequence"/>
</dbReference>
<evidence type="ECO:0000256" key="2">
    <source>
        <dbReference type="ARBA" id="ARBA00023239"/>
    </source>
</evidence>
<dbReference type="EMBL" id="MVBM01000008">
    <property type="protein sequence ID" value="OOK67313.1"/>
    <property type="molecule type" value="Genomic_DNA"/>
</dbReference>
<feature type="domain" description="Class II aldolase/adducin N-terminal" evidence="3">
    <location>
        <begin position="17"/>
        <end position="75"/>
    </location>
</feature>
<evidence type="ECO:0000256" key="1">
    <source>
        <dbReference type="ARBA" id="ARBA00022723"/>
    </source>
</evidence>
<sequence>MTSVTSAKYVDDPEGAVLAAAKDMLRRGLVEGTAGNISARRSDGNIVITPSSVDYSAMVLDDLVLVDPEGVVLHAKPGARRRRR</sequence>
<dbReference type="Pfam" id="PF00596">
    <property type="entry name" value="Aldolase_II"/>
    <property type="match status" value="1"/>
</dbReference>